<accession>A0ACC2JI35</accession>
<name>A0ACC2JI35_9PEZI</name>
<reference evidence="1" key="1">
    <citation type="submission" date="2022-12" db="EMBL/GenBank/DDBJ databases">
        <title>Genome Sequence of Lasiodiplodia mahajangana.</title>
        <authorList>
            <person name="Buettner E."/>
        </authorList>
    </citation>
    <scope>NUCLEOTIDE SEQUENCE</scope>
    <source>
        <strain evidence="1">VT137</strain>
    </source>
</reference>
<evidence type="ECO:0000313" key="1">
    <source>
        <dbReference type="EMBL" id="KAJ8127161.1"/>
    </source>
</evidence>
<keyword evidence="2" id="KW-1185">Reference proteome</keyword>
<proteinExistence type="predicted"/>
<organism evidence="1 2">
    <name type="scientific">Lasiodiplodia mahajangana</name>
    <dbReference type="NCBI Taxonomy" id="1108764"/>
    <lineage>
        <taxon>Eukaryota</taxon>
        <taxon>Fungi</taxon>
        <taxon>Dikarya</taxon>
        <taxon>Ascomycota</taxon>
        <taxon>Pezizomycotina</taxon>
        <taxon>Dothideomycetes</taxon>
        <taxon>Dothideomycetes incertae sedis</taxon>
        <taxon>Botryosphaeriales</taxon>
        <taxon>Botryosphaeriaceae</taxon>
        <taxon>Lasiodiplodia</taxon>
    </lineage>
</organism>
<dbReference type="Proteomes" id="UP001153332">
    <property type="component" value="Unassembled WGS sequence"/>
</dbReference>
<protein>
    <submittedName>
        <fullName evidence="1">Uncharacterized protein</fullName>
    </submittedName>
</protein>
<comment type="caution">
    <text evidence="1">The sequence shown here is derived from an EMBL/GenBank/DDBJ whole genome shotgun (WGS) entry which is preliminary data.</text>
</comment>
<sequence length="149" mass="16179">MEPTYLDAFVVGAGVGGIYVTYRLTPMGLSVRYVDMATDVGGKWYWNRYPGAMSVLPIFGFETEQEVIDVANNTEFGLASFFYSKNVHRVMRVANGLQAGMVGANIGLISAAETTFRGVKESGYGREGSKYGIEEHQVLKSITLGSGKS</sequence>
<dbReference type="EMBL" id="JAPUUL010001535">
    <property type="protein sequence ID" value="KAJ8127161.1"/>
    <property type="molecule type" value="Genomic_DNA"/>
</dbReference>
<gene>
    <name evidence="1" type="ORF">O1611_g6477</name>
</gene>
<evidence type="ECO:0000313" key="2">
    <source>
        <dbReference type="Proteomes" id="UP001153332"/>
    </source>
</evidence>